<evidence type="ECO:0000256" key="2">
    <source>
        <dbReference type="ARBA" id="ARBA00022448"/>
    </source>
</evidence>
<dbReference type="PANTHER" id="PTHR10582">
    <property type="entry name" value="TRANSIENT RECEPTOR POTENTIAL ION CHANNEL PROTEIN"/>
    <property type="match status" value="1"/>
</dbReference>
<evidence type="ECO:0000313" key="17">
    <source>
        <dbReference type="EMBL" id="CAF1129558.1"/>
    </source>
</evidence>
<feature type="domain" description="Ion transport" evidence="16">
    <location>
        <begin position="315"/>
        <end position="568"/>
    </location>
</feature>
<proteinExistence type="predicted"/>
<evidence type="ECO:0000256" key="12">
    <source>
        <dbReference type="ARBA" id="ARBA00023303"/>
    </source>
</evidence>
<organism evidence="17 19">
    <name type="scientific">Adineta steineri</name>
    <dbReference type="NCBI Taxonomy" id="433720"/>
    <lineage>
        <taxon>Eukaryota</taxon>
        <taxon>Metazoa</taxon>
        <taxon>Spiralia</taxon>
        <taxon>Gnathifera</taxon>
        <taxon>Rotifera</taxon>
        <taxon>Eurotatoria</taxon>
        <taxon>Bdelloidea</taxon>
        <taxon>Adinetida</taxon>
        <taxon>Adinetidae</taxon>
        <taxon>Adineta</taxon>
    </lineage>
</organism>
<evidence type="ECO:0000256" key="5">
    <source>
        <dbReference type="ARBA" id="ARBA00022673"/>
    </source>
</evidence>
<dbReference type="Pfam" id="PF00023">
    <property type="entry name" value="Ank"/>
    <property type="match status" value="1"/>
</dbReference>
<evidence type="ECO:0000256" key="9">
    <source>
        <dbReference type="ARBA" id="ARBA00022989"/>
    </source>
</evidence>
<evidence type="ECO:0000256" key="4">
    <source>
        <dbReference type="ARBA" id="ARBA00022568"/>
    </source>
</evidence>
<dbReference type="EMBL" id="CAJNON010000235">
    <property type="protein sequence ID" value="CAF1129558.1"/>
    <property type="molecule type" value="Genomic_DNA"/>
</dbReference>
<feature type="transmembrane region" description="Helical" evidence="15">
    <location>
        <begin position="536"/>
        <end position="558"/>
    </location>
</feature>
<dbReference type="InterPro" id="IPR036770">
    <property type="entry name" value="Ankyrin_rpt-contain_sf"/>
</dbReference>
<evidence type="ECO:0000256" key="8">
    <source>
        <dbReference type="ARBA" id="ARBA00022837"/>
    </source>
</evidence>
<feature type="transmembrane region" description="Helical" evidence="15">
    <location>
        <begin position="387"/>
        <end position="410"/>
    </location>
</feature>
<dbReference type="GO" id="GO:0098703">
    <property type="term" value="P:calcium ion import across plasma membrane"/>
    <property type="evidence" value="ECO:0007669"/>
    <property type="project" value="TreeGrafter"/>
</dbReference>
<keyword evidence="11 15" id="KW-0472">Membrane</keyword>
<dbReference type="SUPFAM" id="SSF48403">
    <property type="entry name" value="Ankyrin repeat"/>
    <property type="match status" value="1"/>
</dbReference>
<dbReference type="AlphaFoldDB" id="A0A814R5T3"/>
<dbReference type="SMART" id="SM00248">
    <property type="entry name" value="ANK"/>
    <property type="match status" value="3"/>
</dbReference>
<dbReference type="InterPro" id="IPR024862">
    <property type="entry name" value="TRPV"/>
</dbReference>
<dbReference type="GO" id="GO:0005886">
    <property type="term" value="C:plasma membrane"/>
    <property type="evidence" value="ECO:0007669"/>
    <property type="project" value="UniProtKB-SubCell"/>
</dbReference>
<evidence type="ECO:0000313" key="19">
    <source>
        <dbReference type="Proteomes" id="UP000663891"/>
    </source>
</evidence>
<dbReference type="OrthoDB" id="533508at2759"/>
<dbReference type="InterPro" id="IPR005821">
    <property type="entry name" value="Ion_trans_dom"/>
</dbReference>
<reference evidence="17" key="1">
    <citation type="submission" date="2021-02" db="EMBL/GenBank/DDBJ databases">
        <authorList>
            <person name="Nowell W R."/>
        </authorList>
    </citation>
    <scope>NUCLEOTIDE SEQUENCE</scope>
</reference>
<keyword evidence="5" id="KW-0107">Calcium channel</keyword>
<keyword evidence="6 15" id="KW-0812">Transmembrane</keyword>
<evidence type="ECO:0000313" key="18">
    <source>
        <dbReference type="EMBL" id="CAF3641571.1"/>
    </source>
</evidence>
<dbReference type="Pfam" id="PF13637">
    <property type="entry name" value="Ank_4"/>
    <property type="match status" value="1"/>
</dbReference>
<name>A0A814R5T3_9BILA</name>
<evidence type="ECO:0000256" key="1">
    <source>
        <dbReference type="ARBA" id="ARBA00004651"/>
    </source>
</evidence>
<dbReference type="PROSITE" id="PS50297">
    <property type="entry name" value="ANK_REP_REGION"/>
    <property type="match status" value="2"/>
</dbReference>
<keyword evidence="10" id="KW-0406">Ion transport</keyword>
<feature type="repeat" description="ANK" evidence="13">
    <location>
        <begin position="147"/>
        <end position="179"/>
    </location>
</feature>
<evidence type="ECO:0000256" key="7">
    <source>
        <dbReference type="ARBA" id="ARBA00022737"/>
    </source>
</evidence>
<dbReference type="EMBL" id="CAJOAY010000355">
    <property type="protein sequence ID" value="CAF3641571.1"/>
    <property type="molecule type" value="Genomic_DNA"/>
</dbReference>
<feature type="region of interest" description="Disordered" evidence="14">
    <location>
        <begin position="103"/>
        <end position="135"/>
    </location>
</feature>
<protein>
    <recommendedName>
        <fullName evidence="16">Ion transport domain-containing protein</fullName>
    </recommendedName>
</protein>
<keyword evidence="13" id="KW-0040">ANK repeat</keyword>
<feature type="transmembrane region" description="Helical" evidence="15">
    <location>
        <begin position="430"/>
        <end position="452"/>
    </location>
</feature>
<feature type="transmembrane region" description="Helical" evidence="15">
    <location>
        <begin position="311"/>
        <end position="332"/>
    </location>
</feature>
<comment type="caution">
    <text evidence="17">The sequence shown here is derived from an EMBL/GenBank/DDBJ whole genome shotgun (WGS) entry which is preliminary data.</text>
</comment>
<evidence type="ECO:0000256" key="6">
    <source>
        <dbReference type="ARBA" id="ARBA00022692"/>
    </source>
</evidence>
<dbReference type="Proteomes" id="UP000663881">
    <property type="component" value="Unassembled WGS sequence"/>
</dbReference>
<dbReference type="Pfam" id="PF00520">
    <property type="entry name" value="Ion_trans"/>
    <property type="match status" value="1"/>
</dbReference>
<accession>A0A814R5T3</accession>
<feature type="compositionally biased region" description="Polar residues" evidence="14">
    <location>
        <begin position="122"/>
        <end position="135"/>
    </location>
</feature>
<keyword evidence="3" id="KW-1003">Cell membrane</keyword>
<gene>
    <name evidence="18" type="ORF">OKA104_LOCUS8682</name>
    <name evidence="17" type="ORF">VCS650_LOCUS21652</name>
</gene>
<evidence type="ECO:0000256" key="15">
    <source>
        <dbReference type="SAM" id="Phobius"/>
    </source>
</evidence>
<sequence>MKAIKIPNTALLDVFGRPVALNSHDFHRVSHVDPIEKNHNGSNGKDPNAIGIGIAPNNTNQLTVIGETPLHIAVFYNDINSVKLLVKHGVDVHQRVIGDFYPSLPNRTKQETKSGKQKRTSKFFNRNDSSNKPISLKNATTETHAYYGEYPLAFAAAFGYTEIYDYLIDHGADPNMQDSYGNTVLHMLVIRDRSDMFNHAIRHPVKKALTDIRNNEGLTTLTLAAKIGRRELFLECLELSHVEIWRYSNIKCCTYPLRGIDTITDSGDIDWNSSLTSIVNGKTEDHLAMLDNMVIERLLNDKWSSFARVNFVRQLILLCIHLFFLSTAVFLRNPKNTQSLVKKIFCHIAEVCVLIGCVSSLVKLLAKEIYLQGYSAYIQNLKSYPEKLVYQCSCLLIILAVPFRILYLATKNVKFGYVEDGLVSLAVPGTFLYFLFFGRIYALTGAFIVMIFEMITGDIATFGVIYVIVITAFGQVFYLLFRDTSEGGNCQEFSSNDTCGVDNMCSFKNFEAWMTMVHFTMGEFDFSRFDLTHYSYLVKILFIIFMILTPILLLNMLIASMGNTYQRIITVSERERTRQWAQLVLTIERSCSPKERFAYQGVYAIGADDKRDLMVIKRAAKSKAAQRKGAISNWKRVGKLVLFLLKEQQTTAEHVRLRRVSHQSVVLKPKAQFDHMLETLAWERDIDLSGPNQNLNLASTQNTIDLNSIDYHAPPPQFVSDEYPTPSSIPQQLFGDRKPVWRSELSELRSRPSFIDFEDLEIFRNQRPLTTARQPIRRISMMPVDADGYKDLLLDFDNKNKQSKAYMSRGTSNISIKSKISETTMC</sequence>
<keyword evidence="4" id="KW-0109">Calcium transport</keyword>
<keyword evidence="7" id="KW-0677">Repeat</keyword>
<dbReference type="Gene3D" id="1.25.40.20">
    <property type="entry name" value="Ankyrin repeat-containing domain"/>
    <property type="match status" value="1"/>
</dbReference>
<keyword evidence="8" id="KW-0106">Calcium</keyword>
<keyword evidence="2" id="KW-0813">Transport</keyword>
<evidence type="ECO:0000259" key="16">
    <source>
        <dbReference type="Pfam" id="PF00520"/>
    </source>
</evidence>
<evidence type="ECO:0000256" key="14">
    <source>
        <dbReference type="SAM" id="MobiDB-lite"/>
    </source>
</evidence>
<evidence type="ECO:0000256" key="10">
    <source>
        <dbReference type="ARBA" id="ARBA00023065"/>
    </source>
</evidence>
<dbReference type="InterPro" id="IPR002110">
    <property type="entry name" value="Ankyrin_rpt"/>
</dbReference>
<evidence type="ECO:0000256" key="13">
    <source>
        <dbReference type="PROSITE-ProRule" id="PRU00023"/>
    </source>
</evidence>
<dbReference type="PROSITE" id="PS50088">
    <property type="entry name" value="ANK_REPEAT"/>
    <property type="match status" value="2"/>
</dbReference>
<comment type="subcellular location">
    <subcellularLocation>
        <location evidence="1">Cell membrane</location>
        <topology evidence="1">Multi-pass membrane protein</topology>
    </subcellularLocation>
</comment>
<evidence type="ECO:0000256" key="3">
    <source>
        <dbReference type="ARBA" id="ARBA00022475"/>
    </source>
</evidence>
<keyword evidence="12" id="KW-0407">Ion channel</keyword>
<dbReference type="PANTHER" id="PTHR10582:SF2">
    <property type="entry name" value="INACTIVE"/>
    <property type="match status" value="1"/>
</dbReference>
<dbReference type="Proteomes" id="UP000663891">
    <property type="component" value="Unassembled WGS sequence"/>
</dbReference>
<feature type="transmembrane region" description="Helical" evidence="15">
    <location>
        <begin position="344"/>
        <end position="366"/>
    </location>
</feature>
<feature type="repeat" description="ANK" evidence="13">
    <location>
        <begin position="65"/>
        <end position="97"/>
    </location>
</feature>
<evidence type="ECO:0000256" key="11">
    <source>
        <dbReference type="ARBA" id="ARBA00023136"/>
    </source>
</evidence>
<keyword evidence="9 15" id="KW-1133">Transmembrane helix</keyword>
<dbReference type="GO" id="GO:0005262">
    <property type="term" value="F:calcium channel activity"/>
    <property type="evidence" value="ECO:0007669"/>
    <property type="project" value="UniProtKB-KW"/>
</dbReference>
<feature type="transmembrane region" description="Helical" evidence="15">
    <location>
        <begin position="459"/>
        <end position="481"/>
    </location>
</feature>